<keyword evidence="1" id="KW-1133">Transmembrane helix</keyword>
<dbReference type="OrthoDB" id="155688at2"/>
<dbReference type="AlphaFoldDB" id="A0A326UD77"/>
<accession>A0A326UD77</accession>
<evidence type="ECO:0000313" key="3">
    <source>
        <dbReference type="Proteomes" id="UP000248806"/>
    </source>
</evidence>
<organism evidence="2 3">
    <name type="scientific">Thermosporothrix hazakensis</name>
    <dbReference type="NCBI Taxonomy" id="644383"/>
    <lineage>
        <taxon>Bacteria</taxon>
        <taxon>Bacillati</taxon>
        <taxon>Chloroflexota</taxon>
        <taxon>Ktedonobacteria</taxon>
        <taxon>Ktedonobacterales</taxon>
        <taxon>Thermosporotrichaceae</taxon>
        <taxon>Thermosporothrix</taxon>
    </lineage>
</organism>
<sequence>MNYPVSFGVPQIILTLMVLLGLSLLFYSLFTVVKRHRVVFDEESGKRYRVRRRVRWKHGASGGLLLALAILLLWASSLLQSYIALTGDVLVARVQATSFTNMPHSMNLELTQFDENGKVKANNSYLVKGDQWMLQGNILKFPGWMNLLGFHTGYKLTRLQGRYEDPNLERTAERTVIELNGGDGDFFKTVYKQAWSSPFVEAAYGQAVFLPADGLPYNIYANQSGIYAKPAK</sequence>
<evidence type="ECO:0000313" key="2">
    <source>
        <dbReference type="EMBL" id="PZW35984.1"/>
    </source>
</evidence>
<feature type="transmembrane region" description="Helical" evidence="1">
    <location>
        <begin position="54"/>
        <end position="75"/>
    </location>
</feature>
<dbReference type="EMBL" id="QKUF01000001">
    <property type="protein sequence ID" value="PZW35984.1"/>
    <property type="molecule type" value="Genomic_DNA"/>
</dbReference>
<dbReference type="Proteomes" id="UP000248806">
    <property type="component" value="Unassembled WGS sequence"/>
</dbReference>
<evidence type="ECO:0000256" key="1">
    <source>
        <dbReference type="SAM" id="Phobius"/>
    </source>
</evidence>
<proteinExistence type="predicted"/>
<reference evidence="2 3" key="1">
    <citation type="submission" date="2018-06" db="EMBL/GenBank/DDBJ databases">
        <title>Genomic Encyclopedia of Archaeal and Bacterial Type Strains, Phase II (KMG-II): from individual species to whole genera.</title>
        <authorList>
            <person name="Goeker M."/>
        </authorList>
    </citation>
    <scope>NUCLEOTIDE SEQUENCE [LARGE SCALE GENOMIC DNA]</scope>
    <source>
        <strain evidence="2 3">ATCC BAA-1881</strain>
    </source>
</reference>
<keyword evidence="3" id="KW-1185">Reference proteome</keyword>
<comment type="caution">
    <text evidence="2">The sequence shown here is derived from an EMBL/GenBank/DDBJ whole genome shotgun (WGS) entry which is preliminary data.</text>
</comment>
<gene>
    <name evidence="2" type="ORF">EI42_00151</name>
</gene>
<feature type="transmembrane region" description="Helical" evidence="1">
    <location>
        <begin position="12"/>
        <end position="33"/>
    </location>
</feature>
<name>A0A326UD77_THEHA</name>
<keyword evidence="1" id="KW-0472">Membrane</keyword>
<dbReference type="RefSeq" id="WP_111317700.1">
    <property type="nucleotide sequence ID" value="NZ_BIFX01000001.1"/>
</dbReference>
<protein>
    <submittedName>
        <fullName evidence="2">Uncharacterized protein</fullName>
    </submittedName>
</protein>
<keyword evidence="1" id="KW-0812">Transmembrane</keyword>